<evidence type="ECO:0000256" key="4">
    <source>
        <dbReference type="PIRSR" id="PIRSR005211-1"/>
    </source>
</evidence>
<dbReference type="Proteomes" id="UP000054886">
    <property type="component" value="Unassembled WGS sequence"/>
</dbReference>
<keyword evidence="3" id="KW-0378">Hydrolase</keyword>
<dbReference type="PhylomeDB" id="A0A0W0CBV8"/>
<dbReference type="EMBL" id="LLZZ01000022">
    <property type="protein sequence ID" value="KTB12295.1"/>
    <property type="molecule type" value="Genomic_DNA"/>
</dbReference>
<protein>
    <submittedName>
        <fullName evidence="6">Putative esterase</fullName>
    </submittedName>
</protein>
<proteinExistence type="inferred from homology"/>
<accession>A0A0W0CBV8</accession>
<dbReference type="VEuPathDB" id="FungiDB:GWK60_F03509"/>
<evidence type="ECO:0000313" key="7">
    <source>
        <dbReference type="Proteomes" id="UP000054886"/>
    </source>
</evidence>
<dbReference type="VEuPathDB" id="FungiDB:GW608_F03509"/>
<keyword evidence="2" id="KW-0719">Serine esterase</keyword>
<comment type="similarity">
    <text evidence="1">Belongs to the AB hydrolase superfamily. AB hydrolase 4 family.</text>
</comment>
<dbReference type="InterPro" id="IPR029058">
    <property type="entry name" value="AB_hydrolase_fold"/>
</dbReference>
<gene>
    <name evidence="6" type="ORF">AO440_001260</name>
</gene>
<dbReference type="GO" id="GO:0051792">
    <property type="term" value="P:medium-chain fatty acid biosynthetic process"/>
    <property type="evidence" value="ECO:0007669"/>
    <property type="project" value="EnsemblFungi"/>
</dbReference>
<dbReference type="InterPro" id="IPR000952">
    <property type="entry name" value="AB_hydrolase_4_CS"/>
</dbReference>
<name>A0A0W0CBV8_CANGB</name>
<dbReference type="GO" id="GO:0006641">
    <property type="term" value="P:triglyceride metabolic process"/>
    <property type="evidence" value="ECO:0007669"/>
    <property type="project" value="EnsemblFungi"/>
</dbReference>
<dbReference type="AlphaFoldDB" id="A0A0W0CBV8"/>
<dbReference type="PANTHER" id="PTHR10794:SF63">
    <property type="entry name" value="ALPHA_BETA HYDROLASE 1, ISOFORM A"/>
    <property type="match status" value="1"/>
</dbReference>
<comment type="caution">
    <text evidence="6">The sequence shown here is derived from an EMBL/GenBank/DDBJ whole genome shotgun (WGS) entry which is preliminary data.</text>
</comment>
<dbReference type="PIRSF" id="PIRSF005211">
    <property type="entry name" value="Ab_hydro_YheT"/>
    <property type="match status" value="1"/>
</dbReference>
<dbReference type="VEuPathDB" id="FungiDB:GVI51_F03509"/>
<dbReference type="Gene3D" id="3.40.50.1820">
    <property type="entry name" value="alpha/beta hydrolase"/>
    <property type="match status" value="1"/>
</dbReference>
<evidence type="ECO:0000256" key="1">
    <source>
        <dbReference type="ARBA" id="ARBA00010884"/>
    </source>
</evidence>
<dbReference type="PROSITE" id="PS01133">
    <property type="entry name" value="UPF0017"/>
    <property type="match status" value="1"/>
</dbReference>
<dbReference type="InterPro" id="IPR012020">
    <property type="entry name" value="ABHD4"/>
</dbReference>
<dbReference type="VEuPathDB" id="FungiDB:CAGL0F03817g"/>
<dbReference type="InterPro" id="IPR050960">
    <property type="entry name" value="AB_hydrolase_4_sf"/>
</dbReference>
<sequence length="443" mass="49996">MVGYYWLNSLEVTQVTPDHAAKINVGGSSTTIPEFIDKNIPELANGATDTLSPLLFNGHLQTAYTALASFESIDQVNYKRIMLKYPDGGVGALDFAMKEPDNKTEYVPEGQTPLDALNSHMPGRFYTYMDPNDARLRSNDSKPLLIALHGLTGGSHESYVRSMVRTLQNKYDFEACVLNSRGCCNSAITTAQLYNGGWTNDIRHCVKELREMYPNRKFYMIGFSLGASILTNYLGEQGDKSDIELAIAFGTPFDLSHSAKCISESRIGSRVYSPKLTQNLLRLVKSHEEELTKNEKFRIKYESYAANLKSVTRFDDLFTGPMFGYRDAEDYYQNSSSYKRLLGIRTPYIAINSADDPIVGYQALHENMFRANPYTTLIRTSIGGHIAWFKDMKGDRWYTEPACKLIADYHSKIVSQDHAINVNINDLPKESIEPVKTTYRDDL</sequence>
<dbReference type="VEuPathDB" id="FungiDB:B1J91_F03817g"/>
<dbReference type="Pfam" id="PF00561">
    <property type="entry name" value="Abhydrolase_1"/>
    <property type="match status" value="1"/>
</dbReference>
<feature type="domain" description="AB hydrolase-1" evidence="5">
    <location>
        <begin position="143"/>
        <end position="387"/>
    </location>
</feature>
<dbReference type="PANTHER" id="PTHR10794">
    <property type="entry name" value="ABHYDROLASE DOMAIN-CONTAINING PROTEIN"/>
    <property type="match status" value="1"/>
</dbReference>
<feature type="active site" description="Charge relay system" evidence="4">
    <location>
        <position position="224"/>
    </location>
</feature>
<evidence type="ECO:0000313" key="6">
    <source>
        <dbReference type="EMBL" id="KTB12295.1"/>
    </source>
</evidence>
<dbReference type="GO" id="GO:0051793">
    <property type="term" value="P:medium-chain fatty acid catabolic process"/>
    <property type="evidence" value="ECO:0007669"/>
    <property type="project" value="TreeGrafter"/>
</dbReference>
<dbReference type="GO" id="GO:0047372">
    <property type="term" value="F:monoacylglycerol lipase activity"/>
    <property type="evidence" value="ECO:0007669"/>
    <property type="project" value="EnsemblFungi"/>
</dbReference>
<feature type="active site" description="Charge relay system" evidence="4">
    <location>
        <position position="356"/>
    </location>
</feature>
<dbReference type="GO" id="GO:0004806">
    <property type="term" value="F:triacylglycerol lipase activity"/>
    <property type="evidence" value="ECO:0007669"/>
    <property type="project" value="EnsemblFungi"/>
</dbReference>
<dbReference type="OMA" id="MMTTSWG"/>
<feature type="active site" description="Charge relay system" evidence="4">
    <location>
        <position position="385"/>
    </location>
</feature>
<organism evidence="6 7">
    <name type="scientific">Candida glabrata</name>
    <name type="common">Yeast</name>
    <name type="synonym">Torulopsis glabrata</name>
    <dbReference type="NCBI Taxonomy" id="5478"/>
    <lineage>
        <taxon>Eukaryota</taxon>
        <taxon>Fungi</taxon>
        <taxon>Dikarya</taxon>
        <taxon>Ascomycota</taxon>
        <taxon>Saccharomycotina</taxon>
        <taxon>Saccharomycetes</taxon>
        <taxon>Saccharomycetales</taxon>
        <taxon>Saccharomycetaceae</taxon>
        <taxon>Nakaseomyces</taxon>
    </lineage>
</organism>
<dbReference type="GO" id="GO:0008126">
    <property type="term" value="F:acetylesterase activity"/>
    <property type="evidence" value="ECO:0007669"/>
    <property type="project" value="TreeGrafter"/>
</dbReference>
<evidence type="ECO:0000256" key="3">
    <source>
        <dbReference type="ARBA" id="ARBA00022801"/>
    </source>
</evidence>
<evidence type="ECO:0000256" key="2">
    <source>
        <dbReference type="ARBA" id="ARBA00022487"/>
    </source>
</evidence>
<reference evidence="6 7" key="1">
    <citation type="submission" date="2015-10" db="EMBL/GenBank/DDBJ databases">
        <title>Draft genomes sequences of Candida glabrata isolates 1A, 1B, 2A, 2B, 3A and 3B.</title>
        <authorList>
            <person name="Haavelsrud O.E."/>
            <person name="Gaustad P."/>
        </authorList>
    </citation>
    <scope>NUCLEOTIDE SEQUENCE [LARGE SCALE GENOMIC DNA]</scope>
    <source>
        <strain evidence="6">910700640</strain>
    </source>
</reference>
<dbReference type="InterPro" id="IPR000073">
    <property type="entry name" value="AB_hydrolase_1"/>
</dbReference>
<dbReference type="SUPFAM" id="SSF53474">
    <property type="entry name" value="alpha/beta-Hydrolases"/>
    <property type="match status" value="1"/>
</dbReference>
<evidence type="ECO:0000259" key="5">
    <source>
        <dbReference type="Pfam" id="PF00561"/>
    </source>
</evidence>